<name>A0ACB9TSL1_HOLOL</name>
<proteinExistence type="predicted"/>
<evidence type="ECO:0000313" key="1">
    <source>
        <dbReference type="EMBL" id="KAI4469801.1"/>
    </source>
</evidence>
<gene>
    <name evidence="1" type="ORF">MML48_1g12284</name>
</gene>
<sequence length="259" mass="30207">MATVIRAGIAIVADLLIYELNQLQHKKNRRRRRMWIREWIKRRDVFGASATFLREVELEDPETFRNHLRLTTNQFQELLSVVKDFIKKKDTLMRPALEPRIKLQITMRYLATGDSFSTLEHMYRIPKSTISKFLPQVLKAIYEGLKDYVKVSLPNLVITRNHGSALAARRKTTVCDYNSKTKRDGKIRFLGTIPPSLEQLFKKSLKALARSYESAVLKYLNYIPLLKMSCLVKGAFARKVVISLFYSSEEGRNDERYDE</sequence>
<dbReference type="Proteomes" id="UP001056778">
    <property type="component" value="Chromosome 1"/>
</dbReference>
<organism evidence="1 2">
    <name type="scientific">Holotrichia oblita</name>
    <name type="common">Chafer beetle</name>
    <dbReference type="NCBI Taxonomy" id="644536"/>
    <lineage>
        <taxon>Eukaryota</taxon>
        <taxon>Metazoa</taxon>
        <taxon>Ecdysozoa</taxon>
        <taxon>Arthropoda</taxon>
        <taxon>Hexapoda</taxon>
        <taxon>Insecta</taxon>
        <taxon>Pterygota</taxon>
        <taxon>Neoptera</taxon>
        <taxon>Endopterygota</taxon>
        <taxon>Coleoptera</taxon>
        <taxon>Polyphaga</taxon>
        <taxon>Scarabaeiformia</taxon>
        <taxon>Scarabaeidae</taxon>
        <taxon>Melolonthinae</taxon>
        <taxon>Holotrichia</taxon>
    </lineage>
</organism>
<reference evidence="1" key="1">
    <citation type="submission" date="2022-04" db="EMBL/GenBank/DDBJ databases">
        <title>Chromosome-scale genome assembly of Holotrichia oblita Faldermann.</title>
        <authorList>
            <person name="Rongchong L."/>
        </authorList>
    </citation>
    <scope>NUCLEOTIDE SEQUENCE</scope>
    <source>
        <strain evidence="1">81SQS9</strain>
    </source>
</reference>
<keyword evidence="2" id="KW-1185">Reference proteome</keyword>
<evidence type="ECO:0000313" key="2">
    <source>
        <dbReference type="Proteomes" id="UP001056778"/>
    </source>
</evidence>
<dbReference type="EMBL" id="CM043015">
    <property type="protein sequence ID" value="KAI4469801.1"/>
    <property type="molecule type" value="Genomic_DNA"/>
</dbReference>
<protein>
    <submittedName>
        <fullName evidence="1">Uncharacterized protein</fullName>
    </submittedName>
</protein>
<comment type="caution">
    <text evidence="1">The sequence shown here is derived from an EMBL/GenBank/DDBJ whole genome shotgun (WGS) entry which is preliminary data.</text>
</comment>
<accession>A0ACB9TSL1</accession>